<dbReference type="Gene3D" id="3.70.10.10">
    <property type="match status" value="1"/>
</dbReference>
<sequence>MLKAATVNRDCTTVVGLIQFGNYRVVPHKIALKVENDDKTKEWIVQMEKYDAIKWNTFDADKWPSARASFPALTLRNVCRGITTENVEIKVSVHGVISFDSSDPRKEPLIFKKTDPAVTDYKERISVSAKKSASFNCPIKYMHVFLKYANLDGRIRFAFYPNAMVAKVNADESDHSLRFYLVAMKKSESDSI</sequence>
<protein>
    <submittedName>
        <fullName evidence="1">Uncharacterized protein</fullName>
    </submittedName>
</protein>
<proteinExistence type="predicted"/>
<comment type="caution">
    <text evidence="1">The sequence shown here is derived from an EMBL/GenBank/DDBJ whole genome shotgun (WGS) entry which is preliminary data.</text>
</comment>
<gene>
    <name evidence="1" type="ORF">QR680_002652</name>
</gene>
<name>A0AA39H3I8_9BILA</name>
<evidence type="ECO:0000313" key="1">
    <source>
        <dbReference type="EMBL" id="KAK0398573.1"/>
    </source>
</evidence>
<keyword evidence="2" id="KW-1185">Reference proteome</keyword>
<dbReference type="AlphaFoldDB" id="A0AA39H3I8"/>
<evidence type="ECO:0000313" key="2">
    <source>
        <dbReference type="Proteomes" id="UP001175271"/>
    </source>
</evidence>
<accession>A0AA39H3I8</accession>
<dbReference type="EMBL" id="JAUCMV010000005">
    <property type="protein sequence ID" value="KAK0398573.1"/>
    <property type="molecule type" value="Genomic_DNA"/>
</dbReference>
<organism evidence="1 2">
    <name type="scientific">Steinernema hermaphroditum</name>
    <dbReference type="NCBI Taxonomy" id="289476"/>
    <lineage>
        <taxon>Eukaryota</taxon>
        <taxon>Metazoa</taxon>
        <taxon>Ecdysozoa</taxon>
        <taxon>Nematoda</taxon>
        <taxon>Chromadorea</taxon>
        <taxon>Rhabditida</taxon>
        <taxon>Tylenchina</taxon>
        <taxon>Panagrolaimomorpha</taxon>
        <taxon>Strongyloidoidea</taxon>
        <taxon>Steinernematidae</taxon>
        <taxon>Steinernema</taxon>
    </lineage>
</organism>
<dbReference type="Proteomes" id="UP001175271">
    <property type="component" value="Unassembled WGS sequence"/>
</dbReference>
<reference evidence="1" key="1">
    <citation type="submission" date="2023-06" db="EMBL/GenBank/DDBJ databases">
        <title>Genomic analysis of the entomopathogenic nematode Steinernema hermaphroditum.</title>
        <authorList>
            <person name="Schwarz E.M."/>
            <person name="Heppert J.K."/>
            <person name="Baniya A."/>
            <person name="Schwartz H.T."/>
            <person name="Tan C.-H."/>
            <person name="Antoshechkin I."/>
            <person name="Sternberg P.W."/>
            <person name="Goodrich-Blair H."/>
            <person name="Dillman A.R."/>
        </authorList>
    </citation>
    <scope>NUCLEOTIDE SEQUENCE</scope>
    <source>
        <strain evidence="1">PS9179</strain>
        <tissue evidence="1">Whole animal</tissue>
    </source>
</reference>